<keyword evidence="3" id="KW-1185">Reference proteome</keyword>
<sequence>MNIQFKKASENDIDFLLDLRIKTMNEHLSSSNLPTDKEFHLQRIKYRFDNAQIILLNDEPIGLLKTDRSADKIEIIQIQIDPRQQGKGIGKTILKDIIEEGLSVQKPITLSVLKTNKAQSLYAGLGFKIIDEDEYSYMMRFSN</sequence>
<dbReference type="Pfam" id="PF13673">
    <property type="entry name" value="Acetyltransf_10"/>
    <property type="match status" value="1"/>
</dbReference>
<dbReference type="SUPFAM" id="SSF55729">
    <property type="entry name" value="Acyl-CoA N-acyltransferases (Nat)"/>
    <property type="match status" value="1"/>
</dbReference>
<dbReference type="PATRIC" id="fig|1144316.3.peg.721"/>
<accession>J2T9N2</accession>
<organism evidence="2 3">
    <name type="scientific">Chryseobacterium populi</name>
    <dbReference type="NCBI Taxonomy" id="1144316"/>
    <lineage>
        <taxon>Bacteria</taxon>
        <taxon>Pseudomonadati</taxon>
        <taxon>Bacteroidota</taxon>
        <taxon>Flavobacteriia</taxon>
        <taxon>Flavobacteriales</taxon>
        <taxon>Weeksellaceae</taxon>
        <taxon>Chryseobacterium group</taxon>
        <taxon>Chryseobacterium</taxon>
    </lineage>
</organism>
<evidence type="ECO:0000259" key="1">
    <source>
        <dbReference type="PROSITE" id="PS51186"/>
    </source>
</evidence>
<name>J2T9N2_9FLAO</name>
<protein>
    <submittedName>
        <fullName evidence="2">Acetyltransferase, N-acetylglutamate synthase</fullName>
    </submittedName>
</protein>
<dbReference type="Proteomes" id="UP000007509">
    <property type="component" value="Unassembled WGS sequence"/>
</dbReference>
<gene>
    <name evidence="2" type="ORF">PMI13_00711</name>
</gene>
<evidence type="ECO:0000313" key="2">
    <source>
        <dbReference type="EMBL" id="EJL74832.1"/>
    </source>
</evidence>
<dbReference type="OrthoDB" id="7585366at2"/>
<dbReference type="EMBL" id="AKJY01000012">
    <property type="protein sequence ID" value="EJL74832.1"/>
    <property type="molecule type" value="Genomic_DNA"/>
</dbReference>
<dbReference type="InterPro" id="IPR000182">
    <property type="entry name" value="GNAT_dom"/>
</dbReference>
<dbReference type="CDD" id="cd04301">
    <property type="entry name" value="NAT_SF"/>
    <property type="match status" value="1"/>
</dbReference>
<dbReference type="AlphaFoldDB" id="J2T9N2"/>
<comment type="caution">
    <text evidence="2">The sequence shown here is derived from an EMBL/GenBank/DDBJ whole genome shotgun (WGS) entry which is preliminary data.</text>
</comment>
<reference evidence="2 3" key="1">
    <citation type="journal article" date="2012" name="J. Bacteriol.">
        <title>Twenty-one genome sequences from Pseudomonas species and 19 genome sequences from diverse bacteria isolated from the rhizosphere and endosphere of Populus deltoides.</title>
        <authorList>
            <person name="Brown S.D."/>
            <person name="Utturkar S.M."/>
            <person name="Klingeman D.M."/>
            <person name="Johnson C.M."/>
            <person name="Martin S.L."/>
            <person name="Land M.L."/>
            <person name="Lu T.Y."/>
            <person name="Schadt C.W."/>
            <person name="Doktycz M.J."/>
            <person name="Pelletier D.A."/>
        </authorList>
    </citation>
    <scope>NUCLEOTIDE SEQUENCE [LARGE SCALE GENOMIC DNA]</scope>
    <source>
        <strain evidence="2 3">CF314</strain>
    </source>
</reference>
<proteinExistence type="predicted"/>
<keyword evidence="2" id="KW-0808">Transferase</keyword>
<dbReference type="GO" id="GO:0016747">
    <property type="term" value="F:acyltransferase activity, transferring groups other than amino-acyl groups"/>
    <property type="evidence" value="ECO:0007669"/>
    <property type="project" value="InterPro"/>
</dbReference>
<dbReference type="Gene3D" id="3.40.630.30">
    <property type="match status" value="1"/>
</dbReference>
<dbReference type="InterPro" id="IPR016181">
    <property type="entry name" value="Acyl_CoA_acyltransferase"/>
</dbReference>
<evidence type="ECO:0000313" key="3">
    <source>
        <dbReference type="Proteomes" id="UP000007509"/>
    </source>
</evidence>
<dbReference type="RefSeq" id="WP_007840755.1">
    <property type="nucleotide sequence ID" value="NZ_AKJY01000012.1"/>
</dbReference>
<dbReference type="PROSITE" id="PS51186">
    <property type="entry name" value="GNAT"/>
    <property type="match status" value="1"/>
</dbReference>
<feature type="domain" description="N-acetyltransferase" evidence="1">
    <location>
        <begin position="3"/>
        <end position="143"/>
    </location>
</feature>